<gene>
    <name evidence="2" type="ORF">DILT_LOCUS7989</name>
</gene>
<evidence type="ECO:0000256" key="1">
    <source>
        <dbReference type="SAM" id="MobiDB-lite"/>
    </source>
</evidence>
<feature type="compositionally biased region" description="Polar residues" evidence="1">
    <location>
        <begin position="74"/>
        <end position="92"/>
    </location>
</feature>
<evidence type="ECO:0000313" key="2">
    <source>
        <dbReference type="EMBL" id="VDN12158.1"/>
    </source>
</evidence>
<accession>A0A3P7LQ95</accession>
<keyword evidence="3" id="KW-1185">Reference proteome</keyword>
<organism evidence="2 3">
    <name type="scientific">Dibothriocephalus latus</name>
    <name type="common">Fish tapeworm</name>
    <name type="synonym">Diphyllobothrium latum</name>
    <dbReference type="NCBI Taxonomy" id="60516"/>
    <lineage>
        <taxon>Eukaryota</taxon>
        <taxon>Metazoa</taxon>
        <taxon>Spiralia</taxon>
        <taxon>Lophotrochozoa</taxon>
        <taxon>Platyhelminthes</taxon>
        <taxon>Cestoda</taxon>
        <taxon>Eucestoda</taxon>
        <taxon>Diphyllobothriidea</taxon>
        <taxon>Diphyllobothriidae</taxon>
        <taxon>Dibothriocephalus</taxon>
    </lineage>
</organism>
<reference evidence="2 3" key="1">
    <citation type="submission" date="2018-11" db="EMBL/GenBank/DDBJ databases">
        <authorList>
            <consortium name="Pathogen Informatics"/>
        </authorList>
    </citation>
    <scope>NUCLEOTIDE SEQUENCE [LARGE SCALE GENOMIC DNA]</scope>
</reference>
<dbReference type="AlphaFoldDB" id="A0A3P7LQ95"/>
<proteinExistence type="predicted"/>
<name>A0A3P7LQ95_DIBLA</name>
<feature type="region of interest" description="Disordered" evidence="1">
    <location>
        <begin position="70"/>
        <end position="93"/>
    </location>
</feature>
<dbReference type="EMBL" id="UYRU01053201">
    <property type="protein sequence ID" value="VDN12158.1"/>
    <property type="molecule type" value="Genomic_DNA"/>
</dbReference>
<feature type="non-terminal residue" evidence="2">
    <location>
        <position position="435"/>
    </location>
</feature>
<dbReference type="Proteomes" id="UP000281553">
    <property type="component" value="Unassembled WGS sequence"/>
</dbReference>
<dbReference type="OrthoDB" id="6264654at2759"/>
<sequence>MINVSRPENKMGSLPIESSTLRDPSSIVVSTHIPNMKEVFLAQLASQSMPIATNFAAPEFFEHYEQIRSAHPTGRQSDSAKTSTGGHTTPSSVVPLASVDTLLPGHRTFLADSHCFNRTSNHSSGVRGPMFNGELCRCGICPDCRSYYTSNFNSDFVHDSSAVSPVCSARPANDLKSAEQPESKKHGTSATTLLYHLPEHKALKRTGKDTTSRLPVAERTVTLLQQPLNGEGCSSTAAARTSDLSHPCSTELLPVSARCETVTSPSSSVLFASTAVHPQADTTASTDYQNSQFLASASAAERLVTLLPHPDSTNSYLSACTSSPSSSMETVISNISLSHATQINRPEVSEAVNSTLHTVSALPVQLKANGSLSSHLTRSASCHQATGGRFILPNKANPREAVDALANNVVVSTTSATAITPQVHLISLPPASHGS</sequence>
<protein>
    <submittedName>
        <fullName evidence="2">Uncharacterized protein</fullName>
    </submittedName>
</protein>
<evidence type="ECO:0000313" key="3">
    <source>
        <dbReference type="Proteomes" id="UP000281553"/>
    </source>
</evidence>